<keyword evidence="1" id="KW-0808">Transferase</keyword>
<dbReference type="Proteomes" id="UP000824090">
    <property type="component" value="Unassembled WGS sequence"/>
</dbReference>
<feature type="domain" description="N-acetyltransferase" evidence="3">
    <location>
        <begin position="1"/>
        <end position="174"/>
    </location>
</feature>
<name>A0A9D1I2F4_9FIRM</name>
<dbReference type="AlphaFoldDB" id="A0A9D1I2F4"/>
<evidence type="ECO:0000259" key="3">
    <source>
        <dbReference type="PROSITE" id="PS51186"/>
    </source>
</evidence>
<dbReference type="InterPro" id="IPR016181">
    <property type="entry name" value="Acyl_CoA_acyltransferase"/>
</dbReference>
<proteinExistence type="predicted"/>
<sequence length="176" mass="20465">MDIRLARKDELGKIKRFYDDIIDTMESSQYGPRWKKDIYPDERYIADSIEKGELYVAADEGCFAGAFVINNQWNEGYDKIKWQVSGPREKISVIHILGVSPLYHRRGIGEYLVQKAVEISEAMGKKALRLDVIEGNLPAAKLYVKMGFSYRDTVSMFYEESGWQRFRIYEFPLNVT</sequence>
<dbReference type="InterPro" id="IPR000182">
    <property type="entry name" value="GNAT_dom"/>
</dbReference>
<reference evidence="4" key="2">
    <citation type="journal article" date="2021" name="PeerJ">
        <title>Extensive microbial diversity within the chicken gut microbiome revealed by metagenomics and culture.</title>
        <authorList>
            <person name="Gilroy R."/>
            <person name="Ravi A."/>
            <person name="Getino M."/>
            <person name="Pursley I."/>
            <person name="Horton D.L."/>
            <person name="Alikhan N.F."/>
            <person name="Baker D."/>
            <person name="Gharbi K."/>
            <person name="Hall N."/>
            <person name="Watson M."/>
            <person name="Adriaenssens E.M."/>
            <person name="Foster-Nyarko E."/>
            <person name="Jarju S."/>
            <person name="Secka A."/>
            <person name="Antonio M."/>
            <person name="Oren A."/>
            <person name="Chaudhuri R.R."/>
            <person name="La Ragione R."/>
            <person name="Hildebrand F."/>
            <person name="Pallen M.J."/>
        </authorList>
    </citation>
    <scope>NUCLEOTIDE SEQUENCE</scope>
    <source>
        <strain evidence="4">ChiHcec3-6078</strain>
    </source>
</reference>
<reference evidence="4" key="1">
    <citation type="submission" date="2020-10" db="EMBL/GenBank/DDBJ databases">
        <authorList>
            <person name="Gilroy R."/>
        </authorList>
    </citation>
    <scope>NUCLEOTIDE SEQUENCE</scope>
    <source>
        <strain evidence="4">ChiHcec3-6078</strain>
    </source>
</reference>
<evidence type="ECO:0000256" key="2">
    <source>
        <dbReference type="ARBA" id="ARBA00023315"/>
    </source>
</evidence>
<gene>
    <name evidence="4" type="ORF">IAC50_04430</name>
</gene>
<keyword evidence="2" id="KW-0012">Acyltransferase</keyword>
<dbReference type="PANTHER" id="PTHR43420">
    <property type="entry name" value="ACETYLTRANSFERASE"/>
    <property type="match status" value="1"/>
</dbReference>
<accession>A0A9D1I2F4</accession>
<dbReference type="PROSITE" id="PS51186">
    <property type="entry name" value="GNAT"/>
    <property type="match status" value="1"/>
</dbReference>
<dbReference type="Pfam" id="PF00583">
    <property type="entry name" value="Acetyltransf_1"/>
    <property type="match status" value="1"/>
</dbReference>
<evidence type="ECO:0000256" key="1">
    <source>
        <dbReference type="ARBA" id="ARBA00022679"/>
    </source>
</evidence>
<dbReference type="InterPro" id="IPR050680">
    <property type="entry name" value="YpeA/RimI_acetyltransf"/>
</dbReference>
<dbReference type="EMBL" id="DVMP01000084">
    <property type="protein sequence ID" value="HIU25720.1"/>
    <property type="molecule type" value="Genomic_DNA"/>
</dbReference>
<dbReference type="GO" id="GO:0016747">
    <property type="term" value="F:acyltransferase activity, transferring groups other than amino-acyl groups"/>
    <property type="evidence" value="ECO:0007669"/>
    <property type="project" value="InterPro"/>
</dbReference>
<evidence type="ECO:0000313" key="5">
    <source>
        <dbReference type="Proteomes" id="UP000824090"/>
    </source>
</evidence>
<organism evidence="4 5">
    <name type="scientific">Candidatus Allocopromorpha excrementigallinarum</name>
    <dbReference type="NCBI Taxonomy" id="2840742"/>
    <lineage>
        <taxon>Bacteria</taxon>
        <taxon>Bacillati</taxon>
        <taxon>Bacillota</taxon>
        <taxon>Clostridia</taxon>
        <taxon>Eubacteriales</taxon>
        <taxon>Eubacteriaceae</taxon>
        <taxon>Eubacteriaceae incertae sedis</taxon>
        <taxon>Candidatus Allocopromorpha</taxon>
    </lineage>
</organism>
<dbReference type="SUPFAM" id="SSF55729">
    <property type="entry name" value="Acyl-CoA N-acyltransferases (Nat)"/>
    <property type="match status" value="1"/>
</dbReference>
<dbReference type="CDD" id="cd04301">
    <property type="entry name" value="NAT_SF"/>
    <property type="match status" value="1"/>
</dbReference>
<dbReference type="Gene3D" id="3.40.630.30">
    <property type="match status" value="1"/>
</dbReference>
<comment type="caution">
    <text evidence="4">The sequence shown here is derived from an EMBL/GenBank/DDBJ whole genome shotgun (WGS) entry which is preliminary data.</text>
</comment>
<evidence type="ECO:0000313" key="4">
    <source>
        <dbReference type="EMBL" id="HIU25720.1"/>
    </source>
</evidence>
<protein>
    <submittedName>
        <fullName evidence="4">GNAT family N-acetyltransferase</fullName>
    </submittedName>
</protein>